<evidence type="ECO:0000313" key="1">
    <source>
        <dbReference type="EMBL" id="BAS72994.1"/>
    </source>
</evidence>
<organism evidence="1 2">
    <name type="scientific">Oryza sativa subsp. japonica</name>
    <name type="common">Rice</name>
    <dbReference type="NCBI Taxonomy" id="39947"/>
    <lineage>
        <taxon>Eukaryota</taxon>
        <taxon>Viridiplantae</taxon>
        <taxon>Streptophyta</taxon>
        <taxon>Embryophyta</taxon>
        <taxon>Tracheophyta</taxon>
        <taxon>Spermatophyta</taxon>
        <taxon>Magnoliopsida</taxon>
        <taxon>Liliopsida</taxon>
        <taxon>Poales</taxon>
        <taxon>Poaceae</taxon>
        <taxon>BOP clade</taxon>
        <taxon>Oryzoideae</taxon>
        <taxon>Oryzeae</taxon>
        <taxon>Oryzinae</taxon>
        <taxon>Oryza</taxon>
        <taxon>Oryza sativa</taxon>
    </lineage>
</organism>
<reference evidence="2" key="1">
    <citation type="journal article" date="2005" name="Nature">
        <title>The map-based sequence of the rice genome.</title>
        <authorList>
            <consortium name="International rice genome sequencing project (IRGSP)"/>
            <person name="Matsumoto T."/>
            <person name="Wu J."/>
            <person name="Kanamori H."/>
            <person name="Katayose Y."/>
            <person name="Fujisawa M."/>
            <person name="Namiki N."/>
            <person name="Mizuno H."/>
            <person name="Yamamoto K."/>
            <person name="Antonio B.A."/>
            <person name="Baba T."/>
            <person name="Sakata K."/>
            <person name="Nagamura Y."/>
            <person name="Aoki H."/>
            <person name="Arikawa K."/>
            <person name="Arita K."/>
            <person name="Bito T."/>
            <person name="Chiden Y."/>
            <person name="Fujitsuka N."/>
            <person name="Fukunaka R."/>
            <person name="Hamada M."/>
            <person name="Harada C."/>
            <person name="Hayashi A."/>
            <person name="Hijishita S."/>
            <person name="Honda M."/>
            <person name="Hosokawa S."/>
            <person name="Ichikawa Y."/>
            <person name="Idonuma A."/>
            <person name="Iijima M."/>
            <person name="Ikeda M."/>
            <person name="Ikeno M."/>
            <person name="Ito K."/>
            <person name="Ito S."/>
            <person name="Ito T."/>
            <person name="Ito Y."/>
            <person name="Ito Y."/>
            <person name="Iwabuchi A."/>
            <person name="Kamiya K."/>
            <person name="Karasawa W."/>
            <person name="Kurita K."/>
            <person name="Katagiri S."/>
            <person name="Kikuta A."/>
            <person name="Kobayashi H."/>
            <person name="Kobayashi N."/>
            <person name="Machita K."/>
            <person name="Maehara T."/>
            <person name="Masukawa M."/>
            <person name="Mizubayashi T."/>
            <person name="Mukai Y."/>
            <person name="Nagasaki H."/>
            <person name="Nagata Y."/>
            <person name="Naito S."/>
            <person name="Nakashima M."/>
            <person name="Nakama Y."/>
            <person name="Nakamichi Y."/>
            <person name="Nakamura M."/>
            <person name="Meguro A."/>
            <person name="Negishi M."/>
            <person name="Ohta I."/>
            <person name="Ohta T."/>
            <person name="Okamoto M."/>
            <person name="Ono N."/>
            <person name="Saji S."/>
            <person name="Sakaguchi M."/>
            <person name="Sakai K."/>
            <person name="Shibata M."/>
            <person name="Shimokawa T."/>
            <person name="Song J."/>
            <person name="Takazaki Y."/>
            <person name="Terasawa K."/>
            <person name="Tsugane M."/>
            <person name="Tsuji K."/>
            <person name="Ueda S."/>
            <person name="Waki K."/>
            <person name="Yamagata H."/>
            <person name="Yamamoto M."/>
            <person name="Yamamoto S."/>
            <person name="Yamane H."/>
            <person name="Yoshiki S."/>
            <person name="Yoshihara R."/>
            <person name="Yukawa K."/>
            <person name="Zhong H."/>
            <person name="Yano M."/>
            <person name="Yuan Q."/>
            <person name="Ouyang S."/>
            <person name="Liu J."/>
            <person name="Jones K.M."/>
            <person name="Gansberger K."/>
            <person name="Moffat K."/>
            <person name="Hill J."/>
            <person name="Bera J."/>
            <person name="Fadrosh D."/>
            <person name="Jin S."/>
            <person name="Johri S."/>
            <person name="Kim M."/>
            <person name="Overton L."/>
            <person name="Reardon M."/>
            <person name="Tsitrin T."/>
            <person name="Vuong H."/>
            <person name="Weaver B."/>
            <person name="Ciecko A."/>
            <person name="Tallon L."/>
            <person name="Jackson J."/>
            <person name="Pai G."/>
            <person name="Aken S.V."/>
            <person name="Utterback T."/>
            <person name="Reidmuller S."/>
            <person name="Feldblyum T."/>
            <person name="Hsiao J."/>
            <person name="Zismann V."/>
            <person name="Iobst S."/>
            <person name="de Vazeille A.R."/>
            <person name="Buell C.R."/>
            <person name="Ying K."/>
            <person name="Li Y."/>
            <person name="Lu T."/>
            <person name="Huang Y."/>
            <person name="Zhao Q."/>
            <person name="Feng Q."/>
            <person name="Zhang L."/>
            <person name="Zhu J."/>
            <person name="Weng Q."/>
            <person name="Mu J."/>
            <person name="Lu Y."/>
            <person name="Fan D."/>
            <person name="Liu Y."/>
            <person name="Guan J."/>
            <person name="Zhang Y."/>
            <person name="Yu S."/>
            <person name="Liu X."/>
            <person name="Zhang Y."/>
            <person name="Hong G."/>
            <person name="Han B."/>
            <person name="Choisne N."/>
            <person name="Demange N."/>
            <person name="Orjeda G."/>
            <person name="Samain S."/>
            <person name="Cattolico L."/>
            <person name="Pelletier E."/>
            <person name="Couloux A."/>
            <person name="Segurens B."/>
            <person name="Wincker P."/>
            <person name="D'Hont A."/>
            <person name="Scarpelli C."/>
            <person name="Weissenbach J."/>
            <person name="Salanoubat M."/>
            <person name="Quetier F."/>
            <person name="Yu Y."/>
            <person name="Kim H.R."/>
            <person name="Rambo T."/>
            <person name="Currie J."/>
            <person name="Collura K."/>
            <person name="Luo M."/>
            <person name="Yang T."/>
            <person name="Ammiraju J.S.S."/>
            <person name="Engler F."/>
            <person name="Soderlund C."/>
            <person name="Wing R.A."/>
            <person name="Palmer L.E."/>
            <person name="de la Bastide M."/>
            <person name="Spiegel L."/>
            <person name="Nascimento L."/>
            <person name="Zutavern T."/>
            <person name="O'Shaughnessy A."/>
            <person name="Dike S."/>
            <person name="Dedhia N."/>
            <person name="Preston R."/>
            <person name="Balija V."/>
            <person name="McCombie W.R."/>
            <person name="Chow T."/>
            <person name="Chen H."/>
            <person name="Chung M."/>
            <person name="Chen C."/>
            <person name="Shaw J."/>
            <person name="Wu H."/>
            <person name="Hsiao K."/>
            <person name="Chao Y."/>
            <person name="Chu M."/>
            <person name="Cheng C."/>
            <person name="Hour A."/>
            <person name="Lee P."/>
            <person name="Lin S."/>
            <person name="Lin Y."/>
            <person name="Liou J."/>
            <person name="Liu S."/>
            <person name="Hsing Y."/>
            <person name="Raghuvanshi S."/>
            <person name="Mohanty A."/>
            <person name="Bharti A.K."/>
            <person name="Gaur A."/>
            <person name="Gupta V."/>
            <person name="Kumar D."/>
            <person name="Ravi V."/>
            <person name="Vij S."/>
            <person name="Kapur A."/>
            <person name="Khurana P."/>
            <person name="Khurana P."/>
            <person name="Khurana J.P."/>
            <person name="Tyagi A.K."/>
            <person name="Gaikwad K."/>
            <person name="Singh A."/>
            <person name="Dalal V."/>
            <person name="Srivastava S."/>
            <person name="Dixit A."/>
            <person name="Pal A.K."/>
            <person name="Ghazi I.A."/>
            <person name="Yadav M."/>
            <person name="Pandit A."/>
            <person name="Bhargava A."/>
            <person name="Sureshbabu K."/>
            <person name="Batra K."/>
            <person name="Sharma T.R."/>
            <person name="Mohapatra T."/>
            <person name="Singh N.K."/>
            <person name="Messing J."/>
            <person name="Nelson A.B."/>
            <person name="Fuks G."/>
            <person name="Kavchok S."/>
            <person name="Keizer G."/>
            <person name="Linton E."/>
            <person name="Llaca V."/>
            <person name="Song R."/>
            <person name="Tanyolac B."/>
            <person name="Young S."/>
            <person name="Ho-Il K."/>
            <person name="Hahn J.H."/>
            <person name="Sangsakoo G."/>
            <person name="Vanavichit A."/>
            <person name="de Mattos Luiz.A.T."/>
            <person name="Zimmer P.D."/>
            <person name="Malone G."/>
            <person name="Dellagostin O."/>
            <person name="de Oliveira A.C."/>
            <person name="Bevan M."/>
            <person name="Bancroft I."/>
            <person name="Minx P."/>
            <person name="Cordum H."/>
            <person name="Wilson R."/>
            <person name="Cheng Z."/>
            <person name="Jin W."/>
            <person name="Jiang J."/>
            <person name="Leong S.A."/>
            <person name="Iwama H."/>
            <person name="Gojobori T."/>
            <person name="Itoh T."/>
            <person name="Niimura Y."/>
            <person name="Fujii Y."/>
            <person name="Habara T."/>
            <person name="Sakai H."/>
            <person name="Sato Y."/>
            <person name="Wilson G."/>
            <person name="Kumar K."/>
            <person name="McCouch S."/>
            <person name="Juretic N."/>
            <person name="Hoen D."/>
            <person name="Wright S."/>
            <person name="Bruskiewich R."/>
            <person name="Bureau T."/>
            <person name="Miyao A."/>
            <person name="Hirochika H."/>
            <person name="Nishikawa T."/>
            <person name="Kadowaki K."/>
            <person name="Sugiura M."/>
            <person name="Burr B."/>
            <person name="Sasaki T."/>
        </authorList>
    </citation>
    <scope>NUCLEOTIDE SEQUENCE [LARGE SCALE GENOMIC DNA]</scope>
    <source>
        <strain evidence="2">cv. Nipponbare</strain>
    </source>
</reference>
<dbReference type="InParanoid" id="A0A0P0V4T9"/>
<dbReference type="InterPro" id="IPR036444">
    <property type="entry name" value="PLipase_A2_dom_sf"/>
</dbReference>
<dbReference type="GO" id="GO:0050482">
    <property type="term" value="P:arachidonate secretion"/>
    <property type="evidence" value="ECO:0007669"/>
    <property type="project" value="InterPro"/>
</dbReference>
<dbReference type="GO" id="GO:0006644">
    <property type="term" value="P:phospholipid metabolic process"/>
    <property type="evidence" value="ECO:0007669"/>
    <property type="project" value="InterPro"/>
</dbReference>
<dbReference type="SUPFAM" id="SSF48619">
    <property type="entry name" value="Phospholipase A2, PLA2"/>
    <property type="match status" value="1"/>
</dbReference>
<reference evidence="1 2" key="3">
    <citation type="journal article" date="2013" name="Rice">
        <title>Improvement of the Oryza sativa Nipponbare reference genome using next generation sequence and optical map data.</title>
        <authorList>
            <person name="Kawahara Y."/>
            <person name="de la Bastide M."/>
            <person name="Hamilton J.P."/>
            <person name="Kanamori H."/>
            <person name="McCombie W.R."/>
            <person name="Ouyang S."/>
            <person name="Schwartz D.C."/>
            <person name="Tanaka T."/>
            <person name="Wu J."/>
            <person name="Zhou S."/>
            <person name="Childs K.L."/>
            <person name="Davidson R.M."/>
            <person name="Lin H."/>
            <person name="Quesada-Ocampo L."/>
            <person name="Vaillancourt B."/>
            <person name="Sakai H."/>
            <person name="Lee S.S."/>
            <person name="Kim J."/>
            <person name="Numa H."/>
            <person name="Itoh T."/>
            <person name="Buell C.R."/>
            <person name="Matsumoto T."/>
        </authorList>
    </citation>
    <scope>NUCLEOTIDE SEQUENCE [LARGE SCALE GENOMIC DNA]</scope>
    <source>
        <strain evidence="2">cv. Nipponbare</strain>
    </source>
</reference>
<gene>
    <name evidence="1" type="ordered locus">Os01g0596550</name>
    <name evidence="1" type="ORF">OSNPB_010596550</name>
</gene>
<sequence length="153" mass="17475">MVASILFFHPGPFSIICLTCISMGSHDDALRSWFRAFADKHLEELAFLNLHYPNDVMLPNTGIVPCTHTFRELQEICLHCCILHEWDVKNLLTCSPKDDALYWRDSKKIKICSTPKLQGTSLCRCKNAWNYQIASDLSLYDPFGYVISEITSA</sequence>
<dbReference type="GO" id="GO:0004623">
    <property type="term" value="F:phospholipase A2 activity"/>
    <property type="evidence" value="ECO:0007669"/>
    <property type="project" value="InterPro"/>
</dbReference>
<name>A0A0P0V4T9_ORYSJ</name>
<dbReference type="Proteomes" id="UP000059680">
    <property type="component" value="Chromosome 1"/>
</dbReference>
<accession>A0A0P0V4T9</accession>
<dbReference type="EMBL" id="AP014957">
    <property type="protein sequence ID" value="BAS72994.1"/>
    <property type="molecule type" value="Genomic_DNA"/>
</dbReference>
<keyword evidence="2" id="KW-1185">Reference proteome</keyword>
<dbReference type="AlphaFoldDB" id="A0A0P0V4T9"/>
<evidence type="ECO:0000313" key="2">
    <source>
        <dbReference type="Proteomes" id="UP000059680"/>
    </source>
</evidence>
<dbReference type="PaxDb" id="39947-A0A0P0V4T9"/>
<protein>
    <submittedName>
        <fullName evidence="1">Os01g0596550 protein</fullName>
    </submittedName>
</protein>
<reference evidence="1 2" key="2">
    <citation type="journal article" date="2013" name="Plant Cell Physiol.">
        <title>Rice Annotation Project Database (RAP-DB): an integrative and interactive database for rice genomics.</title>
        <authorList>
            <person name="Sakai H."/>
            <person name="Lee S.S."/>
            <person name="Tanaka T."/>
            <person name="Numa H."/>
            <person name="Kim J."/>
            <person name="Kawahara Y."/>
            <person name="Wakimoto H."/>
            <person name="Yang C.C."/>
            <person name="Iwamoto M."/>
            <person name="Abe T."/>
            <person name="Yamada Y."/>
            <person name="Muto A."/>
            <person name="Inokuchi H."/>
            <person name="Ikemura T."/>
            <person name="Matsumoto T."/>
            <person name="Sasaki T."/>
            <person name="Itoh T."/>
        </authorList>
    </citation>
    <scope>NUCLEOTIDE SEQUENCE [LARGE SCALE GENOMIC DNA]</scope>
    <source>
        <strain evidence="2">cv. Nipponbare</strain>
    </source>
</reference>
<proteinExistence type="predicted"/>